<keyword evidence="2" id="KW-0472">Membrane</keyword>
<proteinExistence type="predicted"/>
<evidence type="ECO:0000313" key="4">
    <source>
        <dbReference type="Proteomes" id="UP000315403"/>
    </source>
</evidence>
<evidence type="ECO:0000313" key="3">
    <source>
        <dbReference type="EMBL" id="TQN49596.1"/>
    </source>
</evidence>
<reference evidence="3 4" key="1">
    <citation type="submission" date="2019-03" db="EMBL/GenBank/DDBJ databases">
        <title>New insights into Acidothiobacillus thiooxidans sulfur metabolism through coupled gene expression, solution geochemistry, microscopy and spectroscopy analyses.</title>
        <authorList>
            <person name="Camacho D."/>
            <person name="Frazao R."/>
            <person name="Fouillen A."/>
            <person name="Nanci A."/>
            <person name="Lang B.F."/>
            <person name="Apte S.C."/>
            <person name="Baron C."/>
            <person name="Warren L.A."/>
        </authorList>
    </citation>
    <scope>NUCLEOTIDE SEQUENCE [LARGE SCALE GENOMIC DNA]</scope>
    <source>
        <strain evidence="3 4">ATCC 19377</strain>
    </source>
</reference>
<name>A0A543PZT9_ACITH</name>
<evidence type="ECO:0000256" key="1">
    <source>
        <dbReference type="SAM" id="MobiDB-lite"/>
    </source>
</evidence>
<feature type="transmembrane region" description="Helical" evidence="2">
    <location>
        <begin position="45"/>
        <end position="66"/>
    </location>
</feature>
<feature type="region of interest" description="Disordered" evidence="1">
    <location>
        <begin position="1"/>
        <end position="33"/>
    </location>
</feature>
<sequence length="297" mass="34454">MLLADMGTATVGIPPFTEDGGTTEDGTTGGGGDAMDAHRKKYRDYFISSFLSVTFWGLLLFATWAASSPMAAAQINFAFSVGDGVNAYYLPSVSNFVYAYDNYYYDWMGNGWLYSTDYYGPWYLLPATSFLPLPLEYGPPPPTYPYQPYFFWWRSRVAPWYQVHHPHWWFRHHADMAHYRIWRSRAIPLYRGRPFYRGPMHPVFHHPYPVRRIAGPVMRGRVIHPVVHPIFRPGFRQGARPVFHPPMHGPIARPHPIYHPGQPQRFHPSFRHPPVHRAMRPVQRNRGRRGPGGQHDH</sequence>
<comment type="caution">
    <text evidence="3">The sequence shown here is derived from an EMBL/GenBank/DDBJ whole genome shotgun (WGS) entry which is preliminary data.</text>
</comment>
<accession>A0A543PZT9</accession>
<gene>
    <name evidence="3" type="ORF">DLNHIDIE_03003</name>
</gene>
<organism evidence="3 4">
    <name type="scientific">Acidithiobacillus thiooxidans ATCC 19377</name>
    <dbReference type="NCBI Taxonomy" id="637390"/>
    <lineage>
        <taxon>Bacteria</taxon>
        <taxon>Pseudomonadati</taxon>
        <taxon>Pseudomonadota</taxon>
        <taxon>Acidithiobacillia</taxon>
        <taxon>Acidithiobacillales</taxon>
        <taxon>Acidithiobacillaceae</taxon>
        <taxon>Acidithiobacillus</taxon>
    </lineage>
</organism>
<keyword evidence="2" id="KW-0812">Transmembrane</keyword>
<dbReference type="Proteomes" id="UP000315403">
    <property type="component" value="Unassembled WGS sequence"/>
</dbReference>
<keyword evidence="2" id="KW-1133">Transmembrane helix</keyword>
<feature type="compositionally biased region" description="Basic residues" evidence="1">
    <location>
        <begin position="268"/>
        <end position="289"/>
    </location>
</feature>
<dbReference type="EMBL" id="SZUV01000003">
    <property type="protein sequence ID" value="TQN49596.1"/>
    <property type="molecule type" value="Genomic_DNA"/>
</dbReference>
<feature type="compositionally biased region" description="Low complexity" evidence="1">
    <location>
        <begin position="17"/>
        <end position="26"/>
    </location>
</feature>
<dbReference type="AlphaFoldDB" id="A0A543PZT9"/>
<evidence type="ECO:0000256" key="2">
    <source>
        <dbReference type="SAM" id="Phobius"/>
    </source>
</evidence>
<feature type="region of interest" description="Disordered" evidence="1">
    <location>
        <begin position="262"/>
        <end position="297"/>
    </location>
</feature>
<protein>
    <submittedName>
        <fullName evidence="3">Uncharacterized protein</fullName>
    </submittedName>
</protein>